<accession>A0A6A7AEZ8</accession>
<evidence type="ECO:0000313" key="1">
    <source>
        <dbReference type="EMBL" id="KAF2831881.1"/>
    </source>
</evidence>
<dbReference type="AlphaFoldDB" id="A0A6A7AEZ8"/>
<evidence type="ECO:0008006" key="3">
    <source>
        <dbReference type="Google" id="ProtNLM"/>
    </source>
</evidence>
<dbReference type="InterPro" id="IPR038883">
    <property type="entry name" value="AN11006-like"/>
</dbReference>
<dbReference type="Proteomes" id="UP000799424">
    <property type="component" value="Unassembled WGS sequence"/>
</dbReference>
<gene>
    <name evidence="1" type="ORF">CC86DRAFT_365801</name>
</gene>
<dbReference type="PANTHER" id="PTHR42085:SF2">
    <property type="entry name" value="F-BOX DOMAIN-CONTAINING PROTEIN"/>
    <property type="match status" value="1"/>
</dbReference>
<organism evidence="1 2">
    <name type="scientific">Ophiobolus disseminans</name>
    <dbReference type="NCBI Taxonomy" id="1469910"/>
    <lineage>
        <taxon>Eukaryota</taxon>
        <taxon>Fungi</taxon>
        <taxon>Dikarya</taxon>
        <taxon>Ascomycota</taxon>
        <taxon>Pezizomycotina</taxon>
        <taxon>Dothideomycetes</taxon>
        <taxon>Pleosporomycetidae</taxon>
        <taxon>Pleosporales</taxon>
        <taxon>Pleosporineae</taxon>
        <taxon>Phaeosphaeriaceae</taxon>
        <taxon>Ophiobolus</taxon>
    </lineage>
</organism>
<sequence length="261" mass="29647">MAFRPPTKPSRPHNMSFRPRIKAEYPKALVATPVSRNAADITKAASHNKTNAPILQLPGEIRNIIYRLAIYPDLEFLYIVRATFPFCAQTPILTLPLFDISQQLRAEALSFLCATKEFRILGIETAVPLFDNIGKAACDIKRLVLSLFVSHREAMDTKDIDAFFRILDQATSLRYFELEIGTYMKPYGCTREVVRSDWAFLERVSEFLERRPDVEFCWSAGACDPRAVREGSTNERNRDVIALLGEERMKGVRVGGGPVMW</sequence>
<name>A0A6A7AEZ8_9PLEO</name>
<reference evidence="1" key="1">
    <citation type="journal article" date="2020" name="Stud. Mycol.">
        <title>101 Dothideomycetes genomes: a test case for predicting lifestyles and emergence of pathogens.</title>
        <authorList>
            <person name="Haridas S."/>
            <person name="Albert R."/>
            <person name="Binder M."/>
            <person name="Bloem J."/>
            <person name="Labutti K."/>
            <person name="Salamov A."/>
            <person name="Andreopoulos B."/>
            <person name="Baker S."/>
            <person name="Barry K."/>
            <person name="Bills G."/>
            <person name="Bluhm B."/>
            <person name="Cannon C."/>
            <person name="Castanera R."/>
            <person name="Culley D."/>
            <person name="Daum C."/>
            <person name="Ezra D."/>
            <person name="Gonzalez J."/>
            <person name="Henrissat B."/>
            <person name="Kuo A."/>
            <person name="Liang C."/>
            <person name="Lipzen A."/>
            <person name="Lutzoni F."/>
            <person name="Magnuson J."/>
            <person name="Mondo S."/>
            <person name="Nolan M."/>
            <person name="Ohm R."/>
            <person name="Pangilinan J."/>
            <person name="Park H.-J."/>
            <person name="Ramirez L."/>
            <person name="Alfaro M."/>
            <person name="Sun H."/>
            <person name="Tritt A."/>
            <person name="Yoshinaga Y."/>
            <person name="Zwiers L.-H."/>
            <person name="Turgeon B."/>
            <person name="Goodwin S."/>
            <person name="Spatafora J."/>
            <person name="Crous P."/>
            <person name="Grigoriev I."/>
        </authorList>
    </citation>
    <scope>NUCLEOTIDE SEQUENCE</scope>
    <source>
        <strain evidence="1">CBS 113818</strain>
    </source>
</reference>
<dbReference type="EMBL" id="MU006217">
    <property type="protein sequence ID" value="KAF2831881.1"/>
    <property type="molecule type" value="Genomic_DNA"/>
</dbReference>
<keyword evidence="2" id="KW-1185">Reference proteome</keyword>
<dbReference type="OrthoDB" id="62952at2759"/>
<dbReference type="PANTHER" id="PTHR42085">
    <property type="entry name" value="F-BOX DOMAIN-CONTAINING PROTEIN"/>
    <property type="match status" value="1"/>
</dbReference>
<proteinExistence type="predicted"/>
<evidence type="ECO:0000313" key="2">
    <source>
        <dbReference type="Proteomes" id="UP000799424"/>
    </source>
</evidence>
<protein>
    <recommendedName>
        <fullName evidence="3">F-box domain-containing protein</fullName>
    </recommendedName>
</protein>